<feature type="binding site" evidence="14">
    <location>
        <position position="51"/>
    </location>
    <ligand>
        <name>FAD</name>
        <dbReference type="ChEBI" id="CHEBI:57692"/>
    </ligand>
</feature>
<dbReference type="InterPro" id="IPR006258">
    <property type="entry name" value="Lipoamide_DH"/>
</dbReference>
<evidence type="ECO:0000256" key="11">
    <source>
        <dbReference type="ARBA" id="ARBA00023284"/>
    </source>
</evidence>
<dbReference type="InterPro" id="IPR012999">
    <property type="entry name" value="Pyr_OxRdtase_I_AS"/>
</dbReference>
<evidence type="ECO:0000256" key="10">
    <source>
        <dbReference type="ARBA" id="ARBA00023157"/>
    </source>
</evidence>
<dbReference type="AlphaFoldDB" id="A0A7U4QIU0"/>
<protein>
    <recommendedName>
        <fullName evidence="4 16">Dihydrolipoyl dehydrogenase</fullName>
        <ecNumber evidence="3 16">1.8.1.4</ecNumber>
    </recommendedName>
</protein>
<evidence type="ECO:0000256" key="15">
    <source>
        <dbReference type="PIRSR" id="PIRSR000350-4"/>
    </source>
</evidence>
<keyword evidence="5" id="KW-0963">Cytoplasm</keyword>
<dbReference type="Proteomes" id="UP000070560">
    <property type="component" value="Chromosome"/>
</dbReference>
<keyword evidence="7 14" id="KW-0274">FAD</keyword>
<feature type="disulfide bond" description="Redox-active" evidence="15">
    <location>
        <begin position="42"/>
        <end position="47"/>
    </location>
</feature>
<dbReference type="PROSITE" id="PS00076">
    <property type="entry name" value="PYRIDINE_REDOX_1"/>
    <property type="match status" value="1"/>
</dbReference>
<dbReference type="GO" id="GO:0006103">
    <property type="term" value="P:2-oxoglutarate metabolic process"/>
    <property type="evidence" value="ECO:0007669"/>
    <property type="project" value="TreeGrafter"/>
</dbReference>
<keyword evidence="14" id="KW-0547">Nucleotide-binding</keyword>
<dbReference type="GO" id="GO:0005737">
    <property type="term" value="C:cytoplasm"/>
    <property type="evidence" value="ECO:0007669"/>
    <property type="project" value="UniProtKB-SubCell"/>
</dbReference>
<feature type="active site" description="Proton acceptor" evidence="13">
    <location>
        <position position="437"/>
    </location>
</feature>
<sequence length="464" mass="50015">MKKEFDVLVIGAGPGGYTAAIRAAQLGGKVAIIEKQDLGGTCLNKGCIPTKALIASVHTLHCLKKAEEFGIIAKNVKIDFSAIMTRKERIVKRLRTGIKNLLKSYHIEVIKGQAYFVSPSTIKIEDKTLDIKKCIIATGSVISEMLGIKIDGQNIITSNDVIELEQIPSSLLIVGGGVIGLEFACIFQGLGSKVTIAEALSSILSSEDREISKALKSILAKRGMDIKTKTTVKEINLKDGKVEVVLNSGENIEKILVEKVVITIGRKPQINNLGLENAGIFCEDGRIVVNNKMETNIKGIYAIGDVIGGPFLAHKASAEGIVAAENALGRQTLIDYRAIPRCIFTIPEIASVGISEEEARKKGYKVAIGKFPFMVNGKAITTGDTTGFVKVVVDRETNAILGIHILGLQATELITQASLAIRLGCTINELNRIIYPHPTLSEAIWEAAQDVYQKAIDLPKFKGS</sequence>
<evidence type="ECO:0000256" key="8">
    <source>
        <dbReference type="ARBA" id="ARBA00023002"/>
    </source>
</evidence>
<dbReference type="InterPro" id="IPR016156">
    <property type="entry name" value="FAD/NAD-linked_Rdtase_dimer_sf"/>
</dbReference>
<evidence type="ECO:0000256" key="1">
    <source>
        <dbReference type="ARBA" id="ARBA00004496"/>
    </source>
</evidence>
<dbReference type="InterPro" id="IPR001100">
    <property type="entry name" value="Pyr_nuc-diS_OxRdtase"/>
</dbReference>
<keyword evidence="11 16" id="KW-0676">Redox-active center</keyword>
<dbReference type="PIRSF" id="PIRSF000350">
    <property type="entry name" value="Mercury_reductase_MerA"/>
    <property type="match status" value="1"/>
</dbReference>
<dbReference type="PANTHER" id="PTHR22912">
    <property type="entry name" value="DISULFIDE OXIDOREDUCTASE"/>
    <property type="match status" value="1"/>
</dbReference>
<evidence type="ECO:0000256" key="16">
    <source>
        <dbReference type="RuleBase" id="RU003692"/>
    </source>
</evidence>
<comment type="subcellular location">
    <subcellularLocation>
        <location evidence="1">Cytoplasm</location>
    </subcellularLocation>
</comment>
<dbReference type="FunFam" id="3.30.390.30:FF:000001">
    <property type="entry name" value="Dihydrolipoyl dehydrogenase"/>
    <property type="match status" value="1"/>
</dbReference>
<evidence type="ECO:0000256" key="4">
    <source>
        <dbReference type="ARBA" id="ARBA00016961"/>
    </source>
</evidence>
<dbReference type="PANTHER" id="PTHR22912:SF217">
    <property type="entry name" value="DIHYDROLIPOYL DEHYDROGENASE"/>
    <property type="match status" value="1"/>
</dbReference>
<dbReference type="Gene3D" id="3.50.50.60">
    <property type="entry name" value="FAD/NAD(P)-binding domain"/>
    <property type="match status" value="2"/>
</dbReference>
<name>A0A7U4QIU0_DESA2</name>
<keyword evidence="10" id="KW-1015">Disulfide bond</keyword>
<feature type="binding site" evidence="14">
    <location>
        <position position="305"/>
    </location>
    <ligand>
        <name>NAD(+)</name>
        <dbReference type="ChEBI" id="CHEBI:57540"/>
    </ligand>
</feature>
<evidence type="ECO:0000256" key="13">
    <source>
        <dbReference type="PIRSR" id="PIRSR000350-2"/>
    </source>
</evidence>
<feature type="binding site" evidence="14">
    <location>
        <begin position="175"/>
        <end position="182"/>
    </location>
    <ligand>
        <name>NAD(+)</name>
        <dbReference type="ChEBI" id="CHEBI:57540"/>
    </ligand>
</feature>
<feature type="binding site" evidence="14">
    <location>
        <position position="265"/>
    </location>
    <ligand>
        <name>NAD(+)</name>
        <dbReference type="ChEBI" id="CHEBI:57540"/>
    </ligand>
</feature>
<dbReference type="Gene3D" id="3.30.390.30">
    <property type="match status" value="1"/>
</dbReference>
<comment type="cofactor">
    <cofactor evidence="14 16">
        <name>FAD</name>
        <dbReference type="ChEBI" id="CHEBI:57692"/>
    </cofactor>
    <text evidence="14 16">Binds 1 FAD per subunit.</text>
</comment>
<dbReference type="InterPro" id="IPR023753">
    <property type="entry name" value="FAD/NAD-binding_dom"/>
</dbReference>
<dbReference type="GO" id="GO:0004148">
    <property type="term" value="F:dihydrolipoyl dehydrogenase (NADH) activity"/>
    <property type="evidence" value="ECO:0007669"/>
    <property type="project" value="UniProtKB-EC"/>
</dbReference>
<dbReference type="InterPro" id="IPR050151">
    <property type="entry name" value="Class-I_Pyr_Nuc-Dis_Oxidored"/>
</dbReference>
<evidence type="ECO:0000256" key="7">
    <source>
        <dbReference type="ARBA" id="ARBA00022827"/>
    </source>
</evidence>
<evidence type="ECO:0000259" key="17">
    <source>
        <dbReference type="Pfam" id="PF02852"/>
    </source>
</evidence>
<dbReference type="SUPFAM" id="SSF51905">
    <property type="entry name" value="FAD/NAD(P)-binding domain"/>
    <property type="match status" value="1"/>
</dbReference>
<dbReference type="OrthoDB" id="9786429at2"/>
<keyword evidence="8 16" id="KW-0560">Oxidoreductase</keyword>
<evidence type="ECO:0000259" key="18">
    <source>
        <dbReference type="Pfam" id="PF07992"/>
    </source>
</evidence>
<feature type="binding site" evidence="14">
    <location>
        <position position="198"/>
    </location>
    <ligand>
        <name>NAD(+)</name>
        <dbReference type="ChEBI" id="CHEBI:57540"/>
    </ligand>
</feature>
<dbReference type="PRINTS" id="PR00368">
    <property type="entry name" value="FADPNR"/>
</dbReference>
<comment type="miscellaneous">
    <text evidence="16">The active site is a redox-active disulfide bond.</text>
</comment>
<dbReference type="RefSeq" id="WP_066060430.1">
    <property type="nucleotide sequence ID" value="NZ_CP013015.1"/>
</dbReference>
<evidence type="ECO:0000313" key="20">
    <source>
        <dbReference type="Proteomes" id="UP000070560"/>
    </source>
</evidence>
<dbReference type="SUPFAM" id="SSF55424">
    <property type="entry name" value="FAD/NAD-linked reductases, dimerisation (C-terminal) domain"/>
    <property type="match status" value="1"/>
</dbReference>
<evidence type="ECO:0000256" key="9">
    <source>
        <dbReference type="ARBA" id="ARBA00023027"/>
    </source>
</evidence>
<evidence type="ECO:0000256" key="5">
    <source>
        <dbReference type="ARBA" id="ARBA00022490"/>
    </source>
</evidence>
<evidence type="ECO:0000313" key="19">
    <source>
        <dbReference type="EMBL" id="AMM40131.1"/>
    </source>
</evidence>
<dbReference type="Pfam" id="PF02852">
    <property type="entry name" value="Pyr_redox_dim"/>
    <property type="match status" value="1"/>
</dbReference>
<dbReference type="KEGG" id="daw:HS1_000325"/>
<evidence type="ECO:0000256" key="12">
    <source>
        <dbReference type="ARBA" id="ARBA00049187"/>
    </source>
</evidence>
<dbReference type="EMBL" id="CP013015">
    <property type="protein sequence ID" value="AMM40131.1"/>
    <property type="molecule type" value="Genomic_DNA"/>
</dbReference>
<dbReference type="EC" id="1.8.1.4" evidence="3 16"/>
<proteinExistence type="inferred from homology"/>
<dbReference type="PRINTS" id="PR00411">
    <property type="entry name" value="PNDRDTASEI"/>
</dbReference>
<evidence type="ECO:0000256" key="2">
    <source>
        <dbReference type="ARBA" id="ARBA00007532"/>
    </source>
</evidence>
<dbReference type="GO" id="GO:0050660">
    <property type="term" value="F:flavin adenine dinucleotide binding"/>
    <property type="evidence" value="ECO:0007669"/>
    <property type="project" value="InterPro"/>
</dbReference>
<comment type="similarity">
    <text evidence="2 16">Belongs to the class-I pyridine nucleotide-disulfide oxidoreductase family.</text>
</comment>
<dbReference type="Pfam" id="PF07992">
    <property type="entry name" value="Pyr_redox_2"/>
    <property type="match status" value="1"/>
</dbReference>
<comment type="catalytic activity">
    <reaction evidence="12 16">
        <text>N(6)-[(R)-dihydrolipoyl]-L-lysyl-[protein] + NAD(+) = N(6)-[(R)-lipoyl]-L-lysyl-[protein] + NADH + H(+)</text>
        <dbReference type="Rhea" id="RHEA:15045"/>
        <dbReference type="Rhea" id="RHEA-COMP:10474"/>
        <dbReference type="Rhea" id="RHEA-COMP:10475"/>
        <dbReference type="ChEBI" id="CHEBI:15378"/>
        <dbReference type="ChEBI" id="CHEBI:57540"/>
        <dbReference type="ChEBI" id="CHEBI:57945"/>
        <dbReference type="ChEBI" id="CHEBI:83099"/>
        <dbReference type="ChEBI" id="CHEBI:83100"/>
        <dbReference type="EC" id="1.8.1.4"/>
    </reaction>
</comment>
<dbReference type="InterPro" id="IPR036188">
    <property type="entry name" value="FAD/NAD-bd_sf"/>
</dbReference>
<evidence type="ECO:0000256" key="3">
    <source>
        <dbReference type="ARBA" id="ARBA00012608"/>
    </source>
</evidence>
<keyword evidence="20" id="KW-1185">Reference proteome</keyword>
<dbReference type="NCBIfam" id="TIGR01350">
    <property type="entry name" value="lipoamide_DH"/>
    <property type="match status" value="1"/>
</dbReference>
<gene>
    <name evidence="19" type="ORF">HS1_000325</name>
</gene>
<reference evidence="19 20" key="1">
    <citation type="submission" date="2015-10" db="EMBL/GenBank/DDBJ databases">
        <title>Candidatus Desulfofervidus auxilii, a hydrogenotrophic sulfate-reducing bacterium involved in the thermophilic anaerobic oxidation of methane.</title>
        <authorList>
            <person name="Krukenberg V."/>
            <person name="Richter M."/>
            <person name="Wegener G."/>
        </authorList>
    </citation>
    <scope>NUCLEOTIDE SEQUENCE [LARGE SCALE GENOMIC DNA]</scope>
    <source>
        <strain evidence="19 20">HS1</strain>
    </source>
</reference>
<evidence type="ECO:0000256" key="14">
    <source>
        <dbReference type="PIRSR" id="PIRSR000350-3"/>
    </source>
</evidence>
<keyword evidence="6 16" id="KW-0285">Flavoprotein</keyword>
<accession>A0A7U4QIU0</accession>
<feature type="binding site" evidence="14">
    <location>
        <begin position="138"/>
        <end position="140"/>
    </location>
    <ligand>
        <name>FAD</name>
        <dbReference type="ChEBI" id="CHEBI:57692"/>
    </ligand>
</feature>
<feature type="domain" description="FAD/NAD(P)-binding" evidence="18">
    <location>
        <begin position="5"/>
        <end position="320"/>
    </location>
</feature>
<evidence type="ECO:0000256" key="6">
    <source>
        <dbReference type="ARBA" id="ARBA00022630"/>
    </source>
</evidence>
<dbReference type="InterPro" id="IPR004099">
    <property type="entry name" value="Pyr_nucl-diS_OxRdtase_dimer"/>
</dbReference>
<feature type="domain" description="Pyridine nucleotide-disulphide oxidoreductase dimerisation" evidence="17">
    <location>
        <begin position="339"/>
        <end position="448"/>
    </location>
</feature>
<keyword evidence="9 14" id="KW-0520">NAD</keyword>
<organism evidence="19 20">
    <name type="scientific">Desulfofervidus auxilii</name>
    <dbReference type="NCBI Taxonomy" id="1621989"/>
    <lineage>
        <taxon>Bacteria</taxon>
        <taxon>Pseudomonadati</taxon>
        <taxon>Thermodesulfobacteriota</taxon>
        <taxon>Candidatus Desulfofervidia</taxon>
        <taxon>Candidatus Desulfofervidales</taxon>
        <taxon>Candidatus Desulfofervidaceae</taxon>
        <taxon>Candidatus Desulfofervidus</taxon>
    </lineage>
</organism>